<evidence type="ECO:0000256" key="1">
    <source>
        <dbReference type="ARBA" id="ARBA00022603"/>
    </source>
</evidence>
<protein>
    <submittedName>
        <fullName evidence="4">Class I SAM-dependent methyltransferase</fullName>
    </submittedName>
</protein>
<reference evidence="4 5" key="1">
    <citation type="journal article" date="2019" name="Nat. Commun.">
        <title>A new type of DNA phosphorothioation-based antiviral system in archaea.</title>
        <authorList>
            <person name="Xiong L."/>
            <person name="Liu S."/>
            <person name="Chen S."/>
            <person name="Xiao Y."/>
            <person name="Zhu B."/>
            <person name="Gao Y."/>
            <person name="Zhang Y."/>
            <person name="Chen B."/>
            <person name="Luo J."/>
            <person name="Deng Z."/>
            <person name="Chen X."/>
            <person name="Wang L."/>
            <person name="Chen S."/>
        </authorList>
    </citation>
    <scope>NUCLEOTIDE SEQUENCE [LARGE SCALE GENOMIC DNA]</scope>
    <source>
        <strain evidence="4 5">CBA1105</strain>
    </source>
</reference>
<sequence length="226" mass="24917">MRFDSYPVPIVLRHVGSVLELRTHRPERTFGHPLSAFHDDTQARSSPVGGDRTIVCRVSPRLHQGRVHLPHCPVELDDTARVLDLGSGTGQIAVPMAQYVDCVVAMDPIEAMIEEGRRRAGNVPVTNVEWMCGSDADVEAKLGPIHLTTIGRAFHWMDQAETLERLRGVTENGGSVAILDDPEWLTQGQVLPQSAVYNVARGIFSKIFPDGTTSQKSNTRIRGTNY</sequence>
<dbReference type="KEGG" id="hsn:DV733_15990"/>
<evidence type="ECO:0000313" key="4">
    <source>
        <dbReference type="EMBL" id="QCC52638.1"/>
    </source>
</evidence>
<dbReference type="InterPro" id="IPR051052">
    <property type="entry name" value="Diverse_substrate_MTase"/>
</dbReference>
<accession>A0A4D6HHB9</accession>
<dbReference type="GO" id="GO:0008168">
    <property type="term" value="F:methyltransferase activity"/>
    <property type="evidence" value="ECO:0007669"/>
    <property type="project" value="UniProtKB-KW"/>
</dbReference>
<dbReference type="Pfam" id="PF13649">
    <property type="entry name" value="Methyltransf_25"/>
    <property type="match status" value="1"/>
</dbReference>
<dbReference type="Gene3D" id="3.40.50.150">
    <property type="entry name" value="Vaccinia Virus protein VP39"/>
    <property type="match status" value="1"/>
</dbReference>
<dbReference type="Proteomes" id="UP000296706">
    <property type="component" value="Chromosome"/>
</dbReference>
<keyword evidence="1 4" id="KW-0489">Methyltransferase</keyword>
<dbReference type="EMBL" id="CP031310">
    <property type="protein sequence ID" value="QCC52638.1"/>
    <property type="molecule type" value="Genomic_DNA"/>
</dbReference>
<evidence type="ECO:0000256" key="2">
    <source>
        <dbReference type="ARBA" id="ARBA00022679"/>
    </source>
</evidence>
<dbReference type="CDD" id="cd02440">
    <property type="entry name" value="AdoMet_MTases"/>
    <property type="match status" value="1"/>
</dbReference>
<name>A0A4D6HHB9_9EURY</name>
<dbReference type="SUPFAM" id="SSF53335">
    <property type="entry name" value="S-adenosyl-L-methionine-dependent methyltransferases"/>
    <property type="match status" value="1"/>
</dbReference>
<gene>
    <name evidence="4" type="ORF">DV733_15990</name>
</gene>
<keyword evidence="2 4" id="KW-0808">Transferase</keyword>
<evidence type="ECO:0000313" key="5">
    <source>
        <dbReference type="Proteomes" id="UP000296706"/>
    </source>
</evidence>
<dbReference type="STRING" id="1457250.GCA_000755225_02077"/>
<dbReference type="AlphaFoldDB" id="A0A4D6HHB9"/>
<dbReference type="InterPro" id="IPR029063">
    <property type="entry name" value="SAM-dependent_MTases_sf"/>
</dbReference>
<dbReference type="InterPro" id="IPR041698">
    <property type="entry name" value="Methyltransf_25"/>
</dbReference>
<feature type="domain" description="Methyltransferase" evidence="3">
    <location>
        <begin position="82"/>
        <end position="174"/>
    </location>
</feature>
<dbReference type="PANTHER" id="PTHR44942">
    <property type="entry name" value="METHYLTRANSF_11 DOMAIN-CONTAINING PROTEIN"/>
    <property type="match status" value="1"/>
</dbReference>
<evidence type="ECO:0000259" key="3">
    <source>
        <dbReference type="Pfam" id="PF13649"/>
    </source>
</evidence>
<keyword evidence="5" id="KW-1185">Reference proteome</keyword>
<proteinExistence type="predicted"/>
<dbReference type="PANTHER" id="PTHR44942:SF4">
    <property type="entry name" value="METHYLTRANSFERASE TYPE 11 DOMAIN-CONTAINING PROTEIN"/>
    <property type="match status" value="1"/>
</dbReference>
<dbReference type="GO" id="GO:0032259">
    <property type="term" value="P:methylation"/>
    <property type="evidence" value="ECO:0007669"/>
    <property type="project" value="UniProtKB-KW"/>
</dbReference>
<organism evidence="4 5">
    <name type="scientific">Halapricum salinum</name>
    <dbReference type="NCBI Taxonomy" id="1457250"/>
    <lineage>
        <taxon>Archaea</taxon>
        <taxon>Methanobacteriati</taxon>
        <taxon>Methanobacteriota</taxon>
        <taxon>Stenosarchaea group</taxon>
        <taxon>Halobacteria</taxon>
        <taxon>Halobacteriales</taxon>
        <taxon>Haloarculaceae</taxon>
        <taxon>Halapricum</taxon>
    </lineage>
</organism>